<dbReference type="InterPro" id="IPR043141">
    <property type="entry name" value="Ribosomal_uL10-like_sf"/>
</dbReference>
<dbReference type="SUPFAM" id="SSF160369">
    <property type="entry name" value="Ribosomal protein L10-like"/>
    <property type="match status" value="1"/>
</dbReference>
<keyword evidence="5" id="KW-0694">RNA-binding</keyword>
<organism evidence="6 9">
    <name type="scientific">Erysipelothrix amsterdamensis</name>
    <dbReference type="NCBI Taxonomy" id="2929157"/>
    <lineage>
        <taxon>Bacteria</taxon>
        <taxon>Bacillati</taxon>
        <taxon>Bacillota</taxon>
        <taxon>Erysipelotrichia</taxon>
        <taxon>Erysipelotrichales</taxon>
        <taxon>Erysipelotrichaceae</taxon>
        <taxon>Erysipelothrix</taxon>
    </lineage>
</organism>
<dbReference type="GO" id="GO:0003735">
    <property type="term" value="F:structural constituent of ribosome"/>
    <property type="evidence" value="ECO:0007669"/>
    <property type="project" value="InterPro"/>
</dbReference>
<dbReference type="NCBIfam" id="NF000955">
    <property type="entry name" value="PRK00099.1-1"/>
    <property type="match status" value="1"/>
</dbReference>
<comment type="function">
    <text evidence="5">Forms part of the ribosomal stalk, playing a central role in the interaction of the ribosome with GTP-bound translation factors.</text>
</comment>
<dbReference type="CDD" id="cd05797">
    <property type="entry name" value="Ribosomal_L10"/>
    <property type="match status" value="1"/>
</dbReference>
<evidence type="ECO:0000313" key="7">
    <source>
        <dbReference type="EMBL" id="CAH2760956.1"/>
    </source>
</evidence>
<dbReference type="EMBL" id="OW659496">
    <property type="protein sequence ID" value="CAH2760956.1"/>
    <property type="molecule type" value="Genomic_DNA"/>
</dbReference>
<evidence type="ECO:0000256" key="2">
    <source>
        <dbReference type="ARBA" id="ARBA00022980"/>
    </source>
</evidence>
<dbReference type="HAMAP" id="MF_00362">
    <property type="entry name" value="Ribosomal_uL10"/>
    <property type="match status" value="1"/>
</dbReference>
<dbReference type="PROSITE" id="PS01109">
    <property type="entry name" value="RIBOSOMAL_L10"/>
    <property type="match status" value="1"/>
</dbReference>
<keyword evidence="2 5" id="KW-0689">Ribosomal protein</keyword>
<gene>
    <name evidence="5 6" type="primary">rplJ</name>
    <name evidence="6" type="ORF">ERYAMS2_00449</name>
    <name evidence="7" type="ORF">ERYAMS_00159</name>
</gene>
<dbReference type="EMBL" id="OW659477">
    <property type="protein sequence ID" value="CAH2760948.1"/>
    <property type="molecule type" value="Genomic_DNA"/>
</dbReference>
<dbReference type="Pfam" id="PF00466">
    <property type="entry name" value="Ribosomal_L10"/>
    <property type="match status" value="1"/>
</dbReference>
<dbReference type="AlphaFoldDB" id="A0AAU9VEX7"/>
<comment type="similarity">
    <text evidence="1 5">Belongs to the universal ribosomal protein uL10 family.</text>
</comment>
<dbReference type="InterPro" id="IPR047865">
    <property type="entry name" value="Ribosomal_uL10_bac_type"/>
</dbReference>
<proteinExistence type="inferred from homology"/>
<dbReference type="InterPro" id="IPR022973">
    <property type="entry name" value="Ribosomal_uL10_bac"/>
</dbReference>
<evidence type="ECO:0000313" key="6">
    <source>
        <dbReference type="EMBL" id="CAH2760948.1"/>
    </source>
</evidence>
<dbReference type="GO" id="GO:0070180">
    <property type="term" value="F:large ribosomal subunit rRNA binding"/>
    <property type="evidence" value="ECO:0007669"/>
    <property type="project" value="UniProtKB-UniRule"/>
</dbReference>
<keyword evidence="5" id="KW-0699">rRNA-binding</keyword>
<dbReference type="Proteomes" id="UP001154095">
    <property type="component" value="Chromosome"/>
</dbReference>
<name>A0AAU9VEX7_9FIRM</name>
<accession>A0AAU9VEX7</accession>
<keyword evidence="3 5" id="KW-0687">Ribonucleoprotein</keyword>
<sequence>MEVNHLRTEILENKKAVVAEIQDKVMNAGSTVIVEYRGLTVDQMTELRRQLRAENVEFKVYKNSMFQRAVEGTDFEGLKSELTGPNGVAFGEDAVAPARVLANFAKKNKKLILKAGIVDGNLVDQEEIKELSALPNHDGMVAMLAGMLQSPIRSFAYAVSQVAEQRAEGGEVVEEAAVAEEAPVVEEVKEEATEA</sequence>
<dbReference type="Gene3D" id="3.30.70.1730">
    <property type="match status" value="1"/>
</dbReference>
<evidence type="ECO:0000256" key="4">
    <source>
        <dbReference type="ARBA" id="ARBA00035202"/>
    </source>
</evidence>
<dbReference type="Proteomes" id="UP001154111">
    <property type="component" value="Chromosome"/>
</dbReference>
<dbReference type="PANTHER" id="PTHR11560">
    <property type="entry name" value="39S RIBOSOMAL PROTEIN L10, MITOCHONDRIAL"/>
    <property type="match status" value="1"/>
</dbReference>
<reference evidence="6" key="1">
    <citation type="submission" date="2022-04" db="EMBL/GenBank/DDBJ databases">
        <authorList>
            <person name="Forde T."/>
        </authorList>
    </citation>
    <scope>NUCLEOTIDE SEQUENCE</scope>
    <source>
        <strain evidence="6">A18Y016a</strain>
        <strain evidence="7">A18Y020d</strain>
    </source>
</reference>
<dbReference type="InterPro" id="IPR001790">
    <property type="entry name" value="Ribosomal_uL10"/>
</dbReference>
<evidence type="ECO:0000256" key="3">
    <source>
        <dbReference type="ARBA" id="ARBA00023274"/>
    </source>
</evidence>
<evidence type="ECO:0000256" key="1">
    <source>
        <dbReference type="ARBA" id="ARBA00008889"/>
    </source>
</evidence>
<dbReference type="InterPro" id="IPR002363">
    <property type="entry name" value="Ribosomal_uL10_CS_bac"/>
</dbReference>
<protein>
    <recommendedName>
        <fullName evidence="4 5">Large ribosomal subunit protein uL10</fullName>
    </recommendedName>
</protein>
<evidence type="ECO:0000313" key="8">
    <source>
        <dbReference type="Proteomes" id="UP001154095"/>
    </source>
</evidence>
<comment type="subunit">
    <text evidence="5">Part of the ribosomal stalk of the 50S ribosomal subunit. The N-terminus interacts with L11 and the large rRNA to form the base of the stalk. The C-terminus forms an elongated spine to which L12 dimers bind in a sequential fashion forming a multimeric L10(L12)X complex.</text>
</comment>
<dbReference type="GO" id="GO:0006412">
    <property type="term" value="P:translation"/>
    <property type="evidence" value="ECO:0007669"/>
    <property type="project" value="UniProtKB-UniRule"/>
</dbReference>
<evidence type="ECO:0000256" key="5">
    <source>
        <dbReference type="HAMAP-Rule" id="MF_00362"/>
    </source>
</evidence>
<evidence type="ECO:0000313" key="9">
    <source>
        <dbReference type="Proteomes" id="UP001154111"/>
    </source>
</evidence>
<dbReference type="GO" id="GO:0015934">
    <property type="term" value="C:large ribosomal subunit"/>
    <property type="evidence" value="ECO:0007669"/>
    <property type="project" value="InterPro"/>
</dbReference>
<keyword evidence="8" id="KW-1185">Reference proteome</keyword>